<comment type="miscellaneous">
    <text evidence="14">Bacitracin is thought to be involved in the inhibition of peptidoglycan synthesis by sequestering undecaprenyl diphosphate, thereby reducing the pool of lipid carrier available.</text>
</comment>
<feature type="transmembrane region" description="Helical" evidence="14">
    <location>
        <begin position="83"/>
        <end position="101"/>
    </location>
</feature>
<feature type="transmembrane region" description="Helical" evidence="14">
    <location>
        <begin position="181"/>
        <end position="201"/>
    </location>
</feature>
<dbReference type="InterPro" id="IPR003824">
    <property type="entry name" value="UppP"/>
</dbReference>
<evidence type="ECO:0000256" key="6">
    <source>
        <dbReference type="ARBA" id="ARBA00022692"/>
    </source>
</evidence>
<comment type="similarity">
    <text evidence="2 14">Belongs to the UppP family.</text>
</comment>
<evidence type="ECO:0000313" key="16">
    <source>
        <dbReference type="Proteomes" id="UP000229362"/>
    </source>
</evidence>
<dbReference type="EC" id="3.6.1.27" evidence="3 14"/>
<evidence type="ECO:0000256" key="1">
    <source>
        <dbReference type="ARBA" id="ARBA00004651"/>
    </source>
</evidence>
<dbReference type="EMBL" id="PFBZ01000020">
    <property type="protein sequence ID" value="PIT86916.1"/>
    <property type="molecule type" value="Genomic_DNA"/>
</dbReference>
<evidence type="ECO:0000256" key="7">
    <source>
        <dbReference type="ARBA" id="ARBA00022801"/>
    </source>
</evidence>
<dbReference type="GO" id="GO:0050380">
    <property type="term" value="F:undecaprenyl-diphosphatase activity"/>
    <property type="evidence" value="ECO:0007669"/>
    <property type="project" value="UniProtKB-UniRule"/>
</dbReference>
<keyword evidence="7 14" id="KW-0378">Hydrolase</keyword>
<keyword evidence="14" id="KW-0133">Cell shape</keyword>
<proteinExistence type="inferred from homology"/>
<keyword evidence="8 14" id="KW-1133">Transmembrane helix</keyword>
<gene>
    <name evidence="14" type="primary">uppP</name>
    <name evidence="15" type="ORF">COU33_00530</name>
</gene>
<feature type="transmembrane region" description="Helical" evidence="14">
    <location>
        <begin position="107"/>
        <end position="124"/>
    </location>
</feature>
<dbReference type="GO" id="GO:0009252">
    <property type="term" value="P:peptidoglycan biosynthetic process"/>
    <property type="evidence" value="ECO:0007669"/>
    <property type="project" value="UniProtKB-KW"/>
</dbReference>
<feature type="transmembrane region" description="Helical" evidence="14">
    <location>
        <begin position="213"/>
        <end position="237"/>
    </location>
</feature>
<evidence type="ECO:0000256" key="10">
    <source>
        <dbReference type="ARBA" id="ARBA00023251"/>
    </source>
</evidence>
<comment type="catalytic activity">
    <reaction evidence="13 14">
        <text>di-trans,octa-cis-undecaprenyl diphosphate + H2O = di-trans,octa-cis-undecaprenyl phosphate + phosphate + H(+)</text>
        <dbReference type="Rhea" id="RHEA:28094"/>
        <dbReference type="ChEBI" id="CHEBI:15377"/>
        <dbReference type="ChEBI" id="CHEBI:15378"/>
        <dbReference type="ChEBI" id="CHEBI:43474"/>
        <dbReference type="ChEBI" id="CHEBI:58405"/>
        <dbReference type="ChEBI" id="CHEBI:60392"/>
        <dbReference type="EC" id="3.6.1.27"/>
    </reaction>
</comment>
<evidence type="ECO:0000313" key="15">
    <source>
        <dbReference type="EMBL" id="PIT86916.1"/>
    </source>
</evidence>
<keyword evidence="14" id="KW-0573">Peptidoglycan synthesis</keyword>
<dbReference type="NCBIfam" id="TIGR00753">
    <property type="entry name" value="undec_PP_bacA"/>
    <property type="match status" value="1"/>
</dbReference>
<evidence type="ECO:0000256" key="8">
    <source>
        <dbReference type="ARBA" id="ARBA00022989"/>
    </source>
</evidence>
<protein>
    <recommendedName>
        <fullName evidence="4 14">Undecaprenyl-diphosphatase</fullName>
        <ecNumber evidence="3 14">3.6.1.27</ecNumber>
    </recommendedName>
    <alternativeName>
        <fullName evidence="12 14">Bacitracin resistance protein</fullName>
    </alternativeName>
    <alternativeName>
        <fullName evidence="11 14">Undecaprenyl pyrophosphate phosphatase</fullName>
    </alternativeName>
</protein>
<keyword evidence="14" id="KW-0961">Cell wall biogenesis/degradation</keyword>
<sequence>MTAFQAIFLGIVQGLTEFLPVSSSGHLIFLPIVFGWEDQGIAFDVMVHLGSLVAVILYFRTNIWKLLRAFFSRGALYAQDRRLAWFILLSIIPAGIVGVLLDSNSRSALVVGISLICWGILLGVADRYSKKRTRAGSDVQHLRFSQVVVISLAQAVALIPGTSRSGITMTAGLFSGLTKKAAAEFSFLMSIPIIVAAGLLKTIEFVEVGFGDIAADVLLLGAFSAALSGWIAIAALMKIIQKWSFLPFVVYRIIVGVIILVTLL</sequence>
<dbReference type="Proteomes" id="UP000229362">
    <property type="component" value="Unassembled WGS sequence"/>
</dbReference>
<comment type="function">
    <text evidence="14">Catalyzes the dephosphorylation of undecaprenyl diphosphate (UPP). Confers resistance to bacitracin.</text>
</comment>
<comment type="caution">
    <text evidence="15">The sequence shown here is derived from an EMBL/GenBank/DDBJ whole genome shotgun (WGS) entry which is preliminary data.</text>
</comment>
<dbReference type="NCBIfam" id="NF001393">
    <property type="entry name" value="PRK00281.2-4"/>
    <property type="match status" value="1"/>
</dbReference>
<evidence type="ECO:0000256" key="11">
    <source>
        <dbReference type="ARBA" id="ARBA00032707"/>
    </source>
</evidence>
<evidence type="ECO:0000256" key="9">
    <source>
        <dbReference type="ARBA" id="ARBA00023136"/>
    </source>
</evidence>
<evidence type="ECO:0000256" key="4">
    <source>
        <dbReference type="ARBA" id="ARBA00021581"/>
    </source>
</evidence>
<evidence type="ECO:0000256" key="3">
    <source>
        <dbReference type="ARBA" id="ARBA00012374"/>
    </source>
</evidence>
<feature type="transmembrane region" description="Helical" evidence="14">
    <location>
        <begin position="40"/>
        <end position="59"/>
    </location>
</feature>
<evidence type="ECO:0000256" key="2">
    <source>
        <dbReference type="ARBA" id="ARBA00010621"/>
    </source>
</evidence>
<evidence type="ECO:0000256" key="14">
    <source>
        <dbReference type="HAMAP-Rule" id="MF_01006"/>
    </source>
</evidence>
<dbReference type="PANTHER" id="PTHR30622:SF4">
    <property type="entry name" value="UNDECAPRENYL-DIPHOSPHATASE"/>
    <property type="match status" value="1"/>
</dbReference>
<dbReference type="HAMAP" id="MF_01006">
    <property type="entry name" value="Undec_diphosphatase"/>
    <property type="match status" value="1"/>
</dbReference>
<evidence type="ECO:0000256" key="5">
    <source>
        <dbReference type="ARBA" id="ARBA00022475"/>
    </source>
</evidence>
<name>A0A2M6W286_9BACT</name>
<accession>A0A2M6W286</accession>
<keyword evidence="9 14" id="KW-0472">Membrane</keyword>
<dbReference type="GO" id="GO:0008360">
    <property type="term" value="P:regulation of cell shape"/>
    <property type="evidence" value="ECO:0007669"/>
    <property type="project" value="UniProtKB-KW"/>
</dbReference>
<keyword evidence="10 14" id="KW-0046">Antibiotic resistance</keyword>
<dbReference type="GO" id="GO:0005886">
    <property type="term" value="C:plasma membrane"/>
    <property type="evidence" value="ECO:0007669"/>
    <property type="project" value="UniProtKB-SubCell"/>
</dbReference>
<organism evidence="15 16">
    <name type="scientific">Candidatus Magasanikbacteria bacterium CG10_big_fil_rev_8_21_14_0_10_43_6</name>
    <dbReference type="NCBI Taxonomy" id="1974650"/>
    <lineage>
        <taxon>Bacteria</taxon>
        <taxon>Candidatus Magasanikiibacteriota</taxon>
    </lineage>
</organism>
<dbReference type="AlphaFoldDB" id="A0A2M6W286"/>
<dbReference type="GO" id="GO:0071555">
    <property type="term" value="P:cell wall organization"/>
    <property type="evidence" value="ECO:0007669"/>
    <property type="project" value="UniProtKB-KW"/>
</dbReference>
<comment type="subcellular location">
    <subcellularLocation>
        <location evidence="1 14">Cell membrane</location>
        <topology evidence="1 14">Multi-pass membrane protein</topology>
    </subcellularLocation>
</comment>
<keyword evidence="6 14" id="KW-0812">Transmembrane</keyword>
<dbReference type="Pfam" id="PF02673">
    <property type="entry name" value="BacA"/>
    <property type="match status" value="1"/>
</dbReference>
<keyword evidence="5 14" id="KW-1003">Cell membrane</keyword>
<feature type="transmembrane region" description="Helical" evidence="14">
    <location>
        <begin position="243"/>
        <end position="263"/>
    </location>
</feature>
<dbReference type="GO" id="GO:0046677">
    <property type="term" value="P:response to antibiotic"/>
    <property type="evidence" value="ECO:0007669"/>
    <property type="project" value="UniProtKB-UniRule"/>
</dbReference>
<evidence type="ECO:0000256" key="12">
    <source>
        <dbReference type="ARBA" id="ARBA00032932"/>
    </source>
</evidence>
<evidence type="ECO:0000256" key="13">
    <source>
        <dbReference type="ARBA" id="ARBA00047594"/>
    </source>
</evidence>
<reference evidence="16" key="1">
    <citation type="submission" date="2017-09" db="EMBL/GenBank/DDBJ databases">
        <title>Depth-based differentiation of microbial function through sediment-hosted aquifers and enrichment of novel symbionts in the deep terrestrial subsurface.</title>
        <authorList>
            <person name="Probst A.J."/>
            <person name="Ladd B."/>
            <person name="Jarett J.K."/>
            <person name="Geller-Mcgrath D.E."/>
            <person name="Sieber C.M.K."/>
            <person name="Emerson J.B."/>
            <person name="Anantharaman K."/>
            <person name="Thomas B.C."/>
            <person name="Malmstrom R."/>
            <person name="Stieglmeier M."/>
            <person name="Klingl A."/>
            <person name="Woyke T."/>
            <person name="Ryan C.M."/>
            <person name="Banfield J.F."/>
        </authorList>
    </citation>
    <scope>NUCLEOTIDE SEQUENCE [LARGE SCALE GENOMIC DNA]</scope>
</reference>
<dbReference type="PANTHER" id="PTHR30622">
    <property type="entry name" value="UNDECAPRENYL-DIPHOSPHATASE"/>
    <property type="match status" value="1"/>
</dbReference>